<evidence type="ECO:0000256" key="4">
    <source>
        <dbReference type="ARBA" id="ARBA00023136"/>
    </source>
</evidence>
<feature type="transmembrane region" description="Helical" evidence="6">
    <location>
        <begin position="184"/>
        <end position="212"/>
    </location>
</feature>
<dbReference type="EnsemblMetazoa" id="CJA14504.1">
    <property type="protein sequence ID" value="CJA14504.1"/>
    <property type="gene ID" value="WBGene00133708"/>
</dbReference>
<proteinExistence type="inferred from homology"/>
<comment type="subcellular location">
    <subcellularLocation>
        <location evidence="1">Membrane</location>
        <topology evidence="1">Multi-pass membrane protein</topology>
    </subcellularLocation>
</comment>
<dbReference type="AlphaFoldDB" id="A0A8R1HX68"/>
<feature type="transmembrane region" description="Helical" evidence="6">
    <location>
        <begin position="134"/>
        <end position="159"/>
    </location>
</feature>
<dbReference type="GO" id="GO:0005886">
    <property type="term" value="C:plasma membrane"/>
    <property type="evidence" value="ECO:0007669"/>
    <property type="project" value="TreeGrafter"/>
</dbReference>
<evidence type="ECO:0000256" key="2">
    <source>
        <dbReference type="ARBA" id="ARBA00022692"/>
    </source>
</evidence>
<dbReference type="PANTHER" id="PTHR10671">
    <property type="entry name" value="EPITHELIAL MEMBRANE PROTEIN-RELATED"/>
    <property type="match status" value="1"/>
</dbReference>
<dbReference type="Proteomes" id="UP000005237">
    <property type="component" value="Unassembled WGS sequence"/>
</dbReference>
<sequence length="284" mass="32496">MLDFRTKLQKYQLATLISTIVSNFLLFVATITPAWQVAEDLDAQRYVQSGLWLYCPGQAQCWYIFSDSLINYYEKVDVCRFFLIGDCRKKLLRTPYFFGWHYAVLILNVISMIFMVLGVVSIAISYIKPQRAKIAIIVCDSVAGFASLLLGISLAVFMANAEMLESKYLIGIKNTYEKEYGYSFYLAGLAFIISIFTILFAVLVTTYAFFFVEETAESQYSLKMSNNQFSGSYNQYPQQSYNQYQPTQTQLSTQIPPTEHGSFISGAISPRGDFKSQTRHFYSY</sequence>
<keyword evidence="2 6" id="KW-0812">Transmembrane</keyword>
<dbReference type="Pfam" id="PF07062">
    <property type="entry name" value="Clc-like"/>
    <property type="match status" value="1"/>
</dbReference>
<dbReference type="OMA" id="PCWYIFS"/>
<evidence type="ECO:0000313" key="7">
    <source>
        <dbReference type="EnsemblMetazoa" id="CJA14504.1"/>
    </source>
</evidence>
<dbReference type="PANTHER" id="PTHR10671:SF96">
    <property type="entry name" value="CLC-LIKE PROTEIN 5"/>
    <property type="match status" value="1"/>
</dbReference>
<reference evidence="8" key="1">
    <citation type="submission" date="2010-08" db="EMBL/GenBank/DDBJ databases">
        <authorList>
            <consortium name="Caenorhabditis japonica Sequencing Consortium"/>
            <person name="Wilson R.K."/>
        </authorList>
    </citation>
    <scope>NUCLEOTIDE SEQUENCE [LARGE SCALE GENOMIC DNA]</scope>
    <source>
        <strain evidence="8">DF5081</strain>
    </source>
</reference>
<feature type="transmembrane region" description="Helical" evidence="6">
    <location>
        <begin position="100"/>
        <end position="127"/>
    </location>
</feature>
<dbReference type="InterPro" id="IPR010761">
    <property type="entry name" value="Clc_prot-like"/>
</dbReference>
<organism evidence="7 8">
    <name type="scientific">Caenorhabditis japonica</name>
    <dbReference type="NCBI Taxonomy" id="281687"/>
    <lineage>
        <taxon>Eukaryota</taxon>
        <taxon>Metazoa</taxon>
        <taxon>Ecdysozoa</taxon>
        <taxon>Nematoda</taxon>
        <taxon>Chromadorea</taxon>
        <taxon>Rhabditida</taxon>
        <taxon>Rhabditina</taxon>
        <taxon>Rhabditomorpha</taxon>
        <taxon>Rhabditoidea</taxon>
        <taxon>Rhabditidae</taxon>
        <taxon>Peloderinae</taxon>
        <taxon>Caenorhabditis</taxon>
    </lineage>
</organism>
<evidence type="ECO:0000256" key="6">
    <source>
        <dbReference type="SAM" id="Phobius"/>
    </source>
</evidence>
<keyword evidence="4 6" id="KW-0472">Membrane</keyword>
<dbReference type="InterPro" id="IPR050579">
    <property type="entry name" value="PMP-22/EMP/MP20-like"/>
</dbReference>
<evidence type="ECO:0000256" key="3">
    <source>
        <dbReference type="ARBA" id="ARBA00022989"/>
    </source>
</evidence>
<keyword evidence="3 6" id="KW-1133">Transmembrane helix</keyword>
<evidence type="ECO:0000256" key="1">
    <source>
        <dbReference type="ARBA" id="ARBA00004141"/>
    </source>
</evidence>
<evidence type="ECO:0000313" key="8">
    <source>
        <dbReference type="Proteomes" id="UP000005237"/>
    </source>
</evidence>
<accession>A0A8R1HX68</accession>
<comment type="similarity">
    <text evidence="5">Belongs to the Clc family.</text>
</comment>
<feature type="transmembrane region" description="Helical" evidence="6">
    <location>
        <begin position="12"/>
        <end position="35"/>
    </location>
</feature>
<reference evidence="7" key="2">
    <citation type="submission" date="2022-06" db="UniProtKB">
        <authorList>
            <consortium name="EnsemblMetazoa"/>
        </authorList>
    </citation>
    <scope>IDENTIFICATION</scope>
    <source>
        <strain evidence="7">DF5081</strain>
    </source>
</reference>
<evidence type="ECO:0000256" key="5">
    <source>
        <dbReference type="ARBA" id="ARBA00060861"/>
    </source>
</evidence>
<protein>
    <submittedName>
        <fullName evidence="7">Uncharacterized protein</fullName>
    </submittedName>
</protein>
<keyword evidence="8" id="KW-1185">Reference proteome</keyword>
<dbReference type="Gene3D" id="1.20.140.150">
    <property type="match status" value="1"/>
</dbReference>
<name>A0A8R1HX68_CAEJA</name>
<dbReference type="FunFam" id="1.20.140.150:FF:000042">
    <property type="entry name" value="Clc-like protein 2"/>
    <property type="match status" value="1"/>
</dbReference>